<comment type="caution">
    <text evidence="2">The sequence shown here is derived from an EMBL/GenBank/DDBJ whole genome shotgun (WGS) entry which is preliminary data.</text>
</comment>
<dbReference type="InterPro" id="IPR013325">
    <property type="entry name" value="RNA_pol_sigma_r2"/>
</dbReference>
<gene>
    <name evidence="2" type="ORF">D5281_17370</name>
</gene>
<evidence type="ECO:0000313" key="3">
    <source>
        <dbReference type="Proteomes" id="UP001154420"/>
    </source>
</evidence>
<evidence type="ECO:0000259" key="1">
    <source>
        <dbReference type="Pfam" id="PF04542"/>
    </source>
</evidence>
<feature type="domain" description="RNA polymerase sigma-70 region 2" evidence="1">
    <location>
        <begin position="2"/>
        <end position="59"/>
    </location>
</feature>
<dbReference type="GO" id="GO:0003700">
    <property type="term" value="F:DNA-binding transcription factor activity"/>
    <property type="evidence" value="ECO:0007669"/>
    <property type="project" value="InterPro"/>
</dbReference>
<dbReference type="Pfam" id="PF04542">
    <property type="entry name" value="Sigma70_r2"/>
    <property type="match status" value="1"/>
</dbReference>
<dbReference type="AlphaFoldDB" id="A0A9X5BIL4"/>
<dbReference type="SUPFAM" id="SSF88946">
    <property type="entry name" value="Sigma2 domain of RNA polymerase sigma factors"/>
    <property type="match status" value="1"/>
</dbReference>
<dbReference type="Proteomes" id="UP001154420">
    <property type="component" value="Unassembled WGS sequence"/>
</dbReference>
<dbReference type="OrthoDB" id="9782703at2"/>
<dbReference type="RefSeq" id="WP_160561347.1">
    <property type="nucleotide sequence ID" value="NZ_QZDT01000035.1"/>
</dbReference>
<proteinExistence type="predicted"/>
<reference evidence="2" key="1">
    <citation type="submission" date="2018-09" db="EMBL/GenBank/DDBJ databases">
        <title>Murine metabolic-syndrome-specific gut microbial biobank.</title>
        <authorList>
            <person name="Liu C."/>
        </authorList>
    </citation>
    <scope>NUCLEOTIDE SEQUENCE</scope>
    <source>
        <strain evidence="2">D42-62</strain>
    </source>
</reference>
<keyword evidence="3" id="KW-1185">Reference proteome</keyword>
<organism evidence="2 3">
    <name type="scientific">Parablautia muri</name>
    <dbReference type="NCBI Taxonomy" id="2320879"/>
    <lineage>
        <taxon>Bacteria</taxon>
        <taxon>Bacillati</taxon>
        <taxon>Bacillota</taxon>
        <taxon>Clostridia</taxon>
        <taxon>Lachnospirales</taxon>
        <taxon>Lachnospiraceae</taxon>
        <taxon>Parablautia</taxon>
    </lineage>
</organism>
<dbReference type="Gene3D" id="1.10.1740.10">
    <property type="match status" value="1"/>
</dbReference>
<dbReference type="EMBL" id="QZDT01000035">
    <property type="protein sequence ID" value="NBJ94307.1"/>
    <property type="molecule type" value="Genomic_DNA"/>
</dbReference>
<dbReference type="GO" id="GO:0006352">
    <property type="term" value="P:DNA-templated transcription initiation"/>
    <property type="evidence" value="ECO:0007669"/>
    <property type="project" value="InterPro"/>
</dbReference>
<accession>A0A9X5BIL4</accession>
<name>A0A9X5BIL4_9FIRM</name>
<protein>
    <recommendedName>
        <fullName evidence="1">RNA polymerase sigma-70 region 2 domain-containing protein</fullName>
    </recommendedName>
</protein>
<sequence>MYKVARGFLHEEDVVDAMSETVLTCYEKIRTLKQDAYFKTWMIRIMINHCKDILCAQRRSIAVERVCLS</sequence>
<evidence type="ECO:0000313" key="2">
    <source>
        <dbReference type="EMBL" id="NBJ94307.1"/>
    </source>
</evidence>
<dbReference type="InterPro" id="IPR007627">
    <property type="entry name" value="RNA_pol_sigma70_r2"/>
</dbReference>